<evidence type="ECO:0000256" key="2">
    <source>
        <dbReference type="RuleBase" id="RU000393"/>
    </source>
</evidence>
<dbReference type="NCBIfam" id="NF007628">
    <property type="entry name" value="PRK10290.1"/>
    <property type="match status" value="1"/>
</dbReference>
<comment type="caution">
    <text evidence="3">The sequence shown here is derived from an EMBL/GenBank/DDBJ whole genome shotgun (WGS) entry which is preliminary data.</text>
</comment>
<name>A0A765TFH6_ECOLX</name>
<dbReference type="EC" id="1.15.1.1" evidence="2"/>
<sequence length="173" mass="18034">MIKKILAVTALLSGAVMADTMTIPVNLVSSEGVGKNIGEITISETSYGLLFTPHLKELPPGLHGFHIHENASCDPGLINGKKVPALAAGGHYDPEQTNKHLGPYNPEGHLGDLPALYVNSEGNAENPVLSPKIKKISQIKERAIMIHAGGDNHSDSPAPLGGGGARLACGIIK</sequence>
<dbReference type="GO" id="GO:0005507">
    <property type="term" value="F:copper ion binding"/>
    <property type="evidence" value="ECO:0007669"/>
    <property type="project" value="InterPro"/>
</dbReference>
<keyword evidence="2" id="KW-0560">Oxidoreductase</keyword>
<comment type="cofactor">
    <cofactor evidence="2">
        <name>Cu cation</name>
        <dbReference type="ChEBI" id="CHEBI:23378"/>
    </cofactor>
    <text evidence="2">Binds 1 copper ion per subunit.</text>
</comment>
<dbReference type="EMBL" id="DAAYTU010000119">
    <property type="protein sequence ID" value="HAG5773374.1"/>
    <property type="molecule type" value="Genomic_DNA"/>
</dbReference>
<comment type="catalytic activity">
    <reaction evidence="2">
        <text>2 superoxide + 2 H(+) = H2O2 + O2</text>
        <dbReference type="Rhea" id="RHEA:20696"/>
        <dbReference type="ChEBI" id="CHEBI:15378"/>
        <dbReference type="ChEBI" id="CHEBI:15379"/>
        <dbReference type="ChEBI" id="CHEBI:16240"/>
        <dbReference type="ChEBI" id="CHEBI:18421"/>
        <dbReference type="EC" id="1.15.1.1"/>
    </reaction>
</comment>
<dbReference type="RefSeq" id="WP_025238684.1">
    <property type="nucleotide sequence ID" value="NZ_PQSC01000040.1"/>
</dbReference>
<comment type="function">
    <text evidence="2">Destroys radicals which are normally produced within the cells and which are toxic to biological systems.</text>
</comment>
<dbReference type="InterPro" id="IPR024134">
    <property type="entry name" value="SOD_Cu/Zn_/chaperone"/>
</dbReference>
<reference evidence="3" key="2">
    <citation type="submission" date="2020-02" db="EMBL/GenBank/DDBJ databases">
        <authorList>
            <consortium name="NCBI Pathogen Detection Project"/>
        </authorList>
    </citation>
    <scope>NUCLEOTIDE SEQUENCE</scope>
    <source>
        <strain evidence="3">1839</strain>
    </source>
</reference>
<keyword evidence="2" id="KW-0862">Zinc</keyword>
<dbReference type="CDD" id="cd00305">
    <property type="entry name" value="Cu-Zn_Superoxide_Dismutase"/>
    <property type="match status" value="1"/>
</dbReference>
<comment type="similarity">
    <text evidence="1 2">Belongs to the Cu-Zn superoxide dismutase family.</text>
</comment>
<dbReference type="InterPro" id="IPR018152">
    <property type="entry name" value="SOD_Cu/Zn_BS"/>
</dbReference>
<dbReference type="PROSITE" id="PS00332">
    <property type="entry name" value="SOD_CU_ZN_2"/>
    <property type="match status" value="1"/>
</dbReference>
<dbReference type="PANTHER" id="PTHR10003">
    <property type="entry name" value="SUPEROXIDE DISMUTASE CU-ZN -RELATED"/>
    <property type="match status" value="1"/>
</dbReference>
<dbReference type="SUPFAM" id="SSF49329">
    <property type="entry name" value="Cu,Zn superoxide dismutase-like"/>
    <property type="match status" value="1"/>
</dbReference>
<organism evidence="3">
    <name type="scientific">Escherichia coli</name>
    <dbReference type="NCBI Taxonomy" id="562"/>
    <lineage>
        <taxon>Bacteria</taxon>
        <taxon>Pseudomonadati</taxon>
        <taxon>Pseudomonadota</taxon>
        <taxon>Gammaproteobacteria</taxon>
        <taxon>Enterobacterales</taxon>
        <taxon>Enterobacteriaceae</taxon>
        <taxon>Escherichia</taxon>
    </lineage>
</organism>
<accession>A0A765TFH6</accession>
<evidence type="ECO:0000256" key="1">
    <source>
        <dbReference type="ARBA" id="ARBA00010457"/>
    </source>
</evidence>
<keyword evidence="2" id="KW-0186">Copper</keyword>
<protein>
    <recommendedName>
        <fullName evidence="2">Superoxide dismutase [Cu-Zn]</fullName>
        <ecNumber evidence="2">1.15.1.1</ecNumber>
    </recommendedName>
</protein>
<dbReference type="OrthoDB" id="5431326at2"/>
<gene>
    <name evidence="3" type="ORF">GGB84_005214</name>
</gene>
<dbReference type="GO" id="GO:0004784">
    <property type="term" value="F:superoxide dismutase activity"/>
    <property type="evidence" value="ECO:0007669"/>
    <property type="project" value="UniProtKB-EC"/>
</dbReference>
<proteinExistence type="inferred from homology"/>
<dbReference type="Gene3D" id="2.60.40.200">
    <property type="entry name" value="Superoxide dismutase, copper/zinc binding domain"/>
    <property type="match status" value="1"/>
</dbReference>
<comment type="cofactor">
    <cofactor evidence="2">
        <name>Zn(2+)</name>
        <dbReference type="ChEBI" id="CHEBI:29105"/>
    </cofactor>
    <text evidence="2">Binds 1 zinc ion per subunit.</text>
</comment>
<evidence type="ECO:0000313" key="3">
    <source>
        <dbReference type="EMBL" id="HAG5773374.1"/>
    </source>
</evidence>
<dbReference type="Pfam" id="PF00080">
    <property type="entry name" value="Sod_Cu"/>
    <property type="match status" value="1"/>
</dbReference>
<reference evidence="3" key="1">
    <citation type="journal article" date="2018" name="Genome Biol.">
        <title>SKESA: strategic k-mer extension for scrupulous assemblies.</title>
        <authorList>
            <person name="Souvorov A."/>
            <person name="Agarwala R."/>
            <person name="Lipman D.J."/>
        </authorList>
    </citation>
    <scope>NUCLEOTIDE SEQUENCE [LARGE SCALE GENOMIC DNA]</scope>
    <source>
        <strain evidence="3">1839</strain>
    </source>
</reference>
<keyword evidence="2" id="KW-0479">Metal-binding</keyword>
<dbReference type="InterPro" id="IPR036423">
    <property type="entry name" value="SOD-like_Cu/Zn_dom_sf"/>
</dbReference>
<dbReference type="InterPro" id="IPR001424">
    <property type="entry name" value="SOD_Cu_Zn_dom"/>
</dbReference>
<dbReference type="AlphaFoldDB" id="A0A765TFH6"/>